<dbReference type="EMBL" id="RBAL01000006">
    <property type="protein sequence ID" value="RKN42475.1"/>
    <property type="molecule type" value="Genomic_DNA"/>
</dbReference>
<dbReference type="AlphaFoldDB" id="A0A3A9Z2N4"/>
<evidence type="ECO:0000256" key="3">
    <source>
        <dbReference type="ARBA" id="ARBA00022475"/>
    </source>
</evidence>
<keyword evidence="9" id="KW-1185">Reference proteome</keyword>
<dbReference type="Proteomes" id="UP000272474">
    <property type="component" value="Unassembled WGS sequence"/>
</dbReference>
<evidence type="ECO:0000256" key="4">
    <source>
        <dbReference type="ARBA" id="ARBA00022692"/>
    </source>
</evidence>
<dbReference type="Pfam" id="PF01899">
    <property type="entry name" value="MNHE"/>
    <property type="match status" value="1"/>
</dbReference>
<comment type="caution">
    <text evidence="8">The sequence shown here is derived from an EMBL/GenBank/DDBJ whole genome shotgun (WGS) entry which is preliminary data.</text>
</comment>
<keyword evidence="3" id="KW-1003">Cell membrane</keyword>
<dbReference type="GO" id="GO:0008324">
    <property type="term" value="F:monoatomic cation transmembrane transporter activity"/>
    <property type="evidence" value="ECO:0007669"/>
    <property type="project" value="InterPro"/>
</dbReference>
<comment type="subcellular location">
    <subcellularLocation>
        <location evidence="1">Cell membrane</location>
        <topology evidence="1">Multi-pass membrane protein</topology>
    </subcellularLocation>
</comment>
<dbReference type="GO" id="GO:0005886">
    <property type="term" value="C:plasma membrane"/>
    <property type="evidence" value="ECO:0007669"/>
    <property type="project" value="UniProtKB-SubCell"/>
</dbReference>
<evidence type="ECO:0000313" key="9">
    <source>
        <dbReference type="Proteomes" id="UP000272474"/>
    </source>
</evidence>
<evidence type="ECO:0000256" key="1">
    <source>
        <dbReference type="ARBA" id="ARBA00004651"/>
    </source>
</evidence>
<dbReference type="OrthoDB" id="3556991at2"/>
<evidence type="ECO:0000256" key="5">
    <source>
        <dbReference type="ARBA" id="ARBA00022989"/>
    </source>
</evidence>
<name>A0A3A9Z2N4_9ACTN</name>
<organism evidence="8 9">
    <name type="scientific">Streptomyces hoynatensis</name>
    <dbReference type="NCBI Taxonomy" id="1141874"/>
    <lineage>
        <taxon>Bacteria</taxon>
        <taxon>Bacillati</taxon>
        <taxon>Actinomycetota</taxon>
        <taxon>Actinomycetes</taxon>
        <taxon>Kitasatosporales</taxon>
        <taxon>Streptomycetaceae</taxon>
        <taxon>Streptomyces</taxon>
    </lineage>
</organism>
<accession>A0A3A9Z2N4</accession>
<evidence type="ECO:0000313" key="8">
    <source>
        <dbReference type="EMBL" id="RKN42475.1"/>
    </source>
</evidence>
<dbReference type="InterPro" id="IPR002758">
    <property type="entry name" value="Cation_antiport_E"/>
</dbReference>
<comment type="similarity">
    <text evidence="2">Belongs to the CPA3 antiporters (TC 2.A.63) subunit E family.</text>
</comment>
<feature type="transmembrane region" description="Helical" evidence="7">
    <location>
        <begin position="113"/>
        <end position="132"/>
    </location>
</feature>
<feature type="transmembrane region" description="Helical" evidence="7">
    <location>
        <begin position="73"/>
        <end position="93"/>
    </location>
</feature>
<keyword evidence="6 7" id="KW-0472">Membrane</keyword>
<feature type="transmembrane region" description="Helical" evidence="7">
    <location>
        <begin position="37"/>
        <end position="53"/>
    </location>
</feature>
<protein>
    <submittedName>
        <fullName evidence="8">Na+/H+ antiporter subunit E</fullName>
    </submittedName>
</protein>
<dbReference type="PANTHER" id="PTHR34584:SF1">
    <property type="entry name" value="NA(+)_H(+) ANTIPORTER SUBUNIT E1"/>
    <property type="match status" value="1"/>
</dbReference>
<keyword evidence="5 7" id="KW-1133">Transmembrane helix</keyword>
<sequence>MRPRNVPRAAPGRLLRRALALSALVLLWVLLWGRPTWTVLAGGLLVAAGVTALTRMPPVGWVVPYRPLRLPGLLGHLLGKLLTSSFVVAWQALRRGPDASTGVVEVRLRGDSELLLVSTALLSLTMPGTLVLEVDRARRLLYLHALPLEGPGDAERRRREVTDVERRLHRVFRPGGRAA</sequence>
<feature type="transmembrane region" description="Helical" evidence="7">
    <location>
        <begin position="14"/>
        <end position="31"/>
    </location>
</feature>
<dbReference type="PANTHER" id="PTHR34584">
    <property type="entry name" value="NA(+)/H(+) ANTIPORTER SUBUNIT E1"/>
    <property type="match status" value="1"/>
</dbReference>
<proteinExistence type="inferred from homology"/>
<gene>
    <name evidence="8" type="ORF">D7294_13815</name>
</gene>
<dbReference type="RefSeq" id="WP_120679272.1">
    <property type="nucleotide sequence ID" value="NZ_RBAL01000006.1"/>
</dbReference>
<keyword evidence="4 7" id="KW-0812">Transmembrane</keyword>
<evidence type="ECO:0000256" key="6">
    <source>
        <dbReference type="ARBA" id="ARBA00023136"/>
    </source>
</evidence>
<evidence type="ECO:0000256" key="7">
    <source>
        <dbReference type="SAM" id="Phobius"/>
    </source>
</evidence>
<reference evidence="8 9" key="1">
    <citation type="journal article" date="2014" name="Int. J. Syst. Evol. Microbiol.">
        <title>Streptomyces hoynatensis sp. nov., isolated from deep marine sediment.</title>
        <authorList>
            <person name="Veyisoglu A."/>
            <person name="Sahin N."/>
        </authorList>
    </citation>
    <scope>NUCLEOTIDE SEQUENCE [LARGE SCALE GENOMIC DNA]</scope>
    <source>
        <strain evidence="8 9">KCTC 29097</strain>
    </source>
</reference>
<evidence type="ECO:0000256" key="2">
    <source>
        <dbReference type="ARBA" id="ARBA00006228"/>
    </source>
</evidence>